<dbReference type="Proteomes" id="UP000053958">
    <property type="component" value="Unassembled WGS sequence"/>
</dbReference>
<name>A0A0F4YHQ9_RASE3</name>
<dbReference type="RefSeq" id="XP_013323760.1">
    <property type="nucleotide sequence ID" value="XM_013468306.1"/>
</dbReference>
<accession>A0A0F4YHQ9</accession>
<dbReference type="AlphaFoldDB" id="A0A0F4YHQ9"/>
<evidence type="ECO:0000313" key="2">
    <source>
        <dbReference type="Proteomes" id="UP000053958"/>
    </source>
</evidence>
<keyword evidence="2" id="KW-1185">Reference proteome</keyword>
<reference evidence="1 2" key="1">
    <citation type="submission" date="2015-04" db="EMBL/GenBank/DDBJ databases">
        <authorList>
            <person name="Heijne W.H."/>
            <person name="Fedorova N.D."/>
            <person name="Nierman W.C."/>
            <person name="Vollebregt A.W."/>
            <person name="Zhao Z."/>
            <person name="Wu L."/>
            <person name="Kumar M."/>
            <person name="Stam H."/>
            <person name="van den Berg M.A."/>
            <person name="Pel H.J."/>
        </authorList>
    </citation>
    <scope>NUCLEOTIDE SEQUENCE [LARGE SCALE GENOMIC DNA]</scope>
    <source>
        <strain evidence="1 2">CBS 393.64</strain>
    </source>
</reference>
<organism evidence="1 2">
    <name type="scientific">Rasamsonia emersonii (strain ATCC 16479 / CBS 393.64 / IMI 116815)</name>
    <dbReference type="NCBI Taxonomy" id="1408163"/>
    <lineage>
        <taxon>Eukaryota</taxon>
        <taxon>Fungi</taxon>
        <taxon>Dikarya</taxon>
        <taxon>Ascomycota</taxon>
        <taxon>Pezizomycotina</taxon>
        <taxon>Eurotiomycetes</taxon>
        <taxon>Eurotiomycetidae</taxon>
        <taxon>Eurotiales</taxon>
        <taxon>Trichocomaceae</taxon>
        <taxon>Rasamsonia</taxon>
    </lineage>
</organism>
<protein>
    <submittedName>
        <fullName evidence="1">Uncharacterized protein</fullName>
    </submittedName>
</protein>
<dbReference type="GeneID" id="25321169"/>
<comment type="caution">
    <text evidence="1">The sequence shown here is derived from an EMBL/GenBank/DDBJ whole genome shotgun (WGS) entry which is preliminary data.</text>
</comment>
<feature type="non-terminal residue" evidence="1">
    <location>
        <position position="1"/>
    </location>
</feature>
<proteinExistence type="predicted"/>
<evidence type="ECO:0000313" key="1">
    <source>
        <dbReference type="EMBL" id="KKA17148.1"/>
    </source>
</evidence>
<dbReference type="EMBL" id="LASV01000707">
    <property type="protein sequence ID" value="KKA17148.1"/>
    <property type="molecule type" value="Genomic_DNA"/>
</dbReference>
<sequence>YSGISEQTSSSEASEFSLARMQNDQMQYLRCPTQKQDASDESCGIRARNGDASASVVPLFPFIASTCLNAVVCQGSWLGRLTLIALLDVMDC</sequence>
<gene>
    <name evidence="1" type="ORF">T310_9215</name>
</gene>